<comment type="subcellular location">
    <subcellularLocation>
        <location evidence="5">Cytoplasm</location>
    </subcellularLocation>
</comment>
<dbReference type="InterPro" id="IPR003753">
    <property type="entry name" value="Exonuc_VII_L"/>
</dbReference>
<dbReference type="GO" id="GO:0008855">
    <property type="term" value="F:exodeoxyribonuclease VII activity"/>
    <property type="evidence" value="ECO:0007669"/>
    <property type="project" value="UniProtKB-EC"/>
</dbReference>
<dbReference type="NCBIfam" id="TIGR00237">
    <property type="entry name" value="xseA"/>
    <property type="match status" value="1"/>
</dbReference>
<dbReference type="InterPro" id="IPR020579">
    <property type="entry name" value="Exonuc_VII_lsu_C"/>
</dbReference>
<comment type="similarity">
    <text evidence="5">Belongs to the XseA family.</text>
</comment>
<evidence type="ECO:0000313" key="9">
    <source>
        <dbReference type="Proteomes" id="UP001565200"/>
    </source>
</evidence>
<evidence type="ECO:0000256" key="5">
    <source>
        <dbReference type="RuleBase" id="RU004355"/>
    </source>
</evidence>
<name>A0ABV4CWA1_9BACT</name>
<dbReference type="Pfam" id="PF13742">
    <property type="entry name" value="tRNA_anti_2"/>
    <property type="match status" value="1"/>
</dbReference>
<dbReference type="Pfam" id="PF02601">
    <property type="entry name" value="Exonuc_VII_L"/>
    <property type="match status" value="1"/>
</dbReference>
<dbReference type="CDD" id="cd04489">
    <property type="entry name" value="ExoVII_LU_OBF"/>
    <property type="match status" value="1"/>
</dbReference>
<protein>
    <recommendedName>
        <fullName evidence="5">Exodeoxyribonuclease 7 large subunit</fullName>
        <ecNumber evidence="5">3.1.11.6</ecNumber>
    </recommendedName>
</protein>
<gene>
    <name evidence="8" type="primary">xseA</name>
    <name evidence="8" type="ORF">AAK873_08555</name>
</gene>
<evidence type="ECO:0000259" key="7">
    <source>
        <dbReference type="Pfam" id="PF13742"/>
    </source>
</evidence>
<keyword evidence="1" id="KW-0963">Cytoplasm</keyword>
<dbReference type="InterPro" id="IPR025824">
    <property type="entry name" value="OB-fold_nuc-bd_dom"/>
</dbReference>
<evidence type="ECO:0000256" key="4">
    <source>
        <dbReference type="ARBA" id="ARBA00022839"/>
    </source>
</evidence>
<evidence type="ECO:0000256" key="1">
    <source>
        <dbReference type="ARBA" id="ARBA00022490"/>
    </source>
</evidence>
<evidence type="ECO:0000256" key="3">
    <source>
        <dbReference type="ARBA" id="ARBA00022801"/>
    </source>
</evidence>
<keyword evidence="2 5" id="KW-0540">Nuclease</keyword>
<dbReference type="EMBL" id="JBCLPP010000021">
    <property type="protein sequence ID" value="MEY8245663.1"/>
    <property type="molecule type" value="Genomic_DNA"/>
</dbReference>
<organism evidence="8 9">
    <name type="scientific">Heminiphilus faecis</name>
    <dbReference type="NCBI Taxonomy" id="2601703"/>
    <lineage>
        <taxon>Bacteria</taxon>
        <taxon>Pseudomonadati</taxon>
        <taxon>Bacteroidota</taxon>
        <taxon>Bacteroidia</taxon>
        <taxon>Bacteroidales</taxon>
        <taxon>Muribaculaceae</taxon>
        <taxon>Heminiphilus</taxon>
    </lineage>
</organism>
<keyword evidence="4 5" id="KW-0269">Exonuclease</keyword>
<comment type="catalytic activity">
    <reaction evidence="5">
        <text>Exonucleolytic cleavage in either 5'- to 3'- or 3'- to 5'-direction to yield nucleoside 5'-phosphates.</text>
        <dbReference type="EC" id="3.1.11.6"/>
    </reaction>
</comment>
<reference evidence="8 9" key="1">
    <citation type="submission" date="2024-03" db="EMBL/GenBank/DDBJ databases">
        <title>Mouse gut bacterial collection (mGBC) of GemPharmatech.</title>
        <authorList>
            <person name="He Y."/>
            <person name="Dong L."/>
            <person name="Wu D."/>
            <person name="Gao X."/>
            <person name="Lin Z."/>
        </authorList>
    </citation>
    <scope>NUCLEOTIDE SEQUENCE [LARGE SCALE GENOMIC DNA]</scope>
    <source>
        <strain evidence="8 9">54-13</strain>
    </source>
</reference>
<comment type="caution">
    <text evidence="8">The sequence shown here is derived from an EMBL/GenBank/DDBJ whole genome shotgun (WGS) entry which is preliminary data.</text>
</comment>
<evidence type="ECO:0000259" key="6">
    <source>
        <dbReference type="Pfam" id="PF02601"/>
    </source>
</evidence>
<sequence length="430" mass="46886">MESLTLLQLNKRIASLVMTGATQNVWITAELSDVIVRGGHCYMELLQKDSASGATVAKARGAIWANRFVDIRQRFLTATGQDFRTGLKVMLCASVSMHPVYGMSLVINAVNPEYTMGDIVRRRNEMIARLKSEGIINMNRELPWPVPSLRIAVISAEGAAGYGDFMKQLTDNALRLRFVTKLFPAMMQGDRVVPTVIAALGDIAASQDDWDCVVIIRGGGATSDLLGFENYELAANVAQFPLPVIVGIGHERDVTILDYVAGVRVKTPTAAAEWLIERGKNELERLGVIGREIVRLAGDRLSGAKEQLGRIEGALPSLPSAVVDRQRGKLDRCMMWVGQLSDRRIRPQLSRLDTVASSLPVVLAAVMERRCARLQSLGEMLDMLSPEATLRRGYSVTRYNGHAVTDAAEVPAGAVLETMVASGTIVSVKQ</sequence>
<evidence type="ECO:0000256" key="2">
    <source>
        <dbReference type="ARBA" id="ARBA00022722"/>
    </source>
</evidence>
<feature type="domain" description="OB-fold nucleic acid binding" evidence="7">
    <location>
        <begin position="5"/>
        <end position="110"/>
    </location>
</feature>
<dbReference type="Proteomes" id="UP001565200">
    <property type="component" value="Unassembled WGS sequence"/>
</dbReference>
<proteinExistence type="inferred from homology"/>
<evidence type="ECO:0000313" key="8">
    <source>
        <dbReference type="EMBL" id="MEY8245663.1"/>
    </source>
</evidence>
<accession>A0ABV4CWA1</accession>
<dbReference type="EC" id="3.1.11.6" evidence="5"/>
<dbReference type="PANTHER" id="PTHR30008">
    <property type="entry name" value="EXODEOXYRIBONUCLEASE 7 LARGE SUBUNIT"/>
    <property type="match status" value="1"/>
</dbReference>
<keyword evidence="3 5" id="KW-0378">Hydrolase</keyword>
<feature type="domain" description="Exonuclease VII large subunit C-terminal" evidence="6">
    <location>
        <begin position="137"/>
        <end position="425"/>
    </location>
</feature>
<dbReference type="PANTHER" id="PTHR30008:SF0">
    <property type="entry name" value="EXODEOXYRIBONUCLEASE 7 LARGE SUBUNIT"/>
    <property type="match status" value="1"/>
</dbReference>
<dbReference type="RefSeq" id="WP_121698647.1">
    <property type="nucleotide sequence ID" value="NZ_JBCLPP010000021.1"/>
</dbReference>
<keyword evidence="9" id="KW-1185">Reference proteome</keyword>